<evidence type="ECO:0000313" key="3">
    <source>
        <dbReference type="Proteomes" id="UP000478052"/>
    </source>
</evidence>
<dbReference type="Pfam" id="PF00078">
    <property type="entry name" value="RVT_1"/>
    <property type="match status" value="1"/>
</dbReference>
<dbReference type="InterPro" id="IPR005135">
    <property type="entry name" value="Endo/exonuclease/phosphatase"/>
</dbReference>
<dbReference type="PANTHER" id="PTHR33332">
    <property type="entry name" value="REVERSE TRANSCRIPTASE DOMAIN-CONTAINING PROTEIN"/>
    <property type="match status" value="1"/>
</dbReference>
<evidence type="ECO:0000259" key="1">
    <source>
        <dbReference type="PROSITE" id="PS50878"/>
    </source>
</evidence>
<dbReference type="InterPro" id="IPR036691">
    <property type="entry name" value="Endo/exonu/phosph_ase_sf"/>
</dbReference>
<dbReference type="Gene3D" id="3.60.10.10">
    <property type="entry name" value="Endonuclease/exonuclease/phosphatase"/>
    <property type="match status" value="1"/>
</dbReference>
<feature type="non-terminal residue" evidence="2">
    <location>
        <position position="1"/>
    </location>
</feature>
<dbReference type="EMBL" id="VUJU01010148">
    <property type="protein sequence ID" value="KAF0715593.1"/>
    <property type="molecule type" value="Genomic_DNA"/>
</dbReference>
<dbReference type="PROSITE" id="PS50878">
    <property type="entry name" value="RT_POL"/>
    <property type="match status" value="1"/>
</dbReference>
<protein>
    <recommendedName>
        <fullName evidence="1">Reverse transcriptase domain-containing protein</fullName>
    </recommendedName>
</protein>
<dbReference type="Pfam" id="PF03372">
    <property type="entry name" value="Exo_endo_phos"/>
    <property type="match status" value="1"/>
</dbReference>
<feature type="domain" description="Reverse transcriptase" evidence="1">
    <location>
        <begin position="690"/>
        <end position="942"/>
    </location>
</feature>
<gene>
    <name evidence="2" type="ORF">FWK35_00034356</name>
</gene>
<evidence type="ECO:0000313" key="2">
    <source>
        <dbReference type="EMBL" id="KAF0715593.1"/>
    </source>
</evidence>
<accession>A0A6G0VZM7</accession>
<dbReference type="GO" id="GO:0003824">
    <property type="term" value="F:catalytic activity"/>
    <property type="evidence" value="ECO:0007669"/>
    <property type="project" value="InterPro"/>
</dbReference>
<comment type="caution">
    <text evidence="2">The sequence shown here is derived from an EMBL/GenBank/DDBJ whole genome shotgun (WGS) entry which is preliminary data.</text>
</comment>
<keyword evidence="3" id="KW-1185">Reference proteome</keyword>
<dbReference type="Proteomes" id="UP000478052">
    <property type="component" value="Unassembled WGS sequence"/>
</dbReference>
<feature type="non-terminal residue" evidence="2">
    <location>
        <position position="1127"/>
    </location>
</feature>
<organism evidence="2 3">
    <name type="scientific">Aphis craccivora</name>
    <name type="common">Cowpea aphid</name>
    <dbReference type="NCBI Taxonomy" id="307492"/>
    <lineage>
        <taxon>Eukaryota</taxon>
        <taxon>Metazoa</taxon>
        <taxon>Ecdysozoa</taxon>
        <taxon>Arthropoda</taxon>
        <taxon>Hexapoda</taxon>
        <taxon>Insecta</taxon>
        <taxon>Pterygota</taxon>
        <taxon>Neoptera</taxon>
        <taxon>Paraneoptera</taxon>
        <taxon>Hemiptera</taxon>
        <taxon>Sternorrhyncha</taxon>
        <taxon>Aphidomorpha</taxon>
        <taxon>Aphidoidea</taxon>
        <taxon>Aphididae</taxon>
        <taxon>Aphidini</taxon>
        <taxon>Aphis</taxon>
        <taxon>Aphis</taxon>
    </lineage>
</organism>
<dbReference type="CDD" id="cd01650">
    <property type="entry name" value="RT_nLTR_like"/>
    <property type="match status" value="1"/>
</dbReference>
<reference evidence="2 3" key="1">
    <citation type="submission" date="2019-08" db="EMBL/GenBank/DDBJ databases">
        <title>Whole genome of Aphis craccivora.</title>
        <authorList>
            <person name="Voronova N.V."/>
            <person name="Shulinski R.S."/>
            <person name="Bandarenka Y.V."/>
            <person name="Zhorov D.G."/>
            <person name="Warner D."/>
        </authorList>
    </citation>
    <scope>NUCLEOTIDE SEQUENCE [LARGE SCALE GENOMIC DNA]</scope>
    <source>
        <strain evidence="2">180601</strain>
        <tissue evidence="2">Whole Body</tissue>
    </source>
</reference>
<dbReference type="InterPro" id="IPR043502">
    <property type="entry name" value="DNA/RNA_pol_sf"/>
</dbReference>
<sequence>TAVIRRNTIVQRPGDLNDRHYSFTNYRSVNYIQISITAALVASQQFKGASDIATYTMVRPNCGLCSEPVQREQPSISSCQIKLIPNNTDDKLNRILNELQCIKSQQIKSDELLSGISLTMYALSDKVVQQRKNISALGHSVNSFGNQLNTDSNEVKSQGQLIGGLETRILAVEKTLSNITVSSSTTETTPSLNDIAREVQLRTLLAVNLIIRDSILRAYRIGKTADNKPRLLKIVLSSRAAVDSVVTTFPKLQINPPDHLRPVSITRDRTQSERQYERSIKNLVPGEKEENPISRSDTTMEFLRLYQLLSTQKMEIASNVQHSKNLKAFTSPALDQKLDRNPNNSSFSRGGGVLIAIKSSLKSHPVPLNVSNVEQVYAVMSINTNNFLVGCVNLPPVAPLIIVESHLSSVENVISNLKPHSVILCGDFNIPHINWSSDLLGLSASGDFNPVSHAIVDSFSFLNFFQLNSISNNQGNTLDLIFSNSNKVTVCLATEPLWYVPNKTFHSPKFPHWTSPDLRNLILHKKRAHAVYKRSNSAANYSSFSELRAKCKRLSKIDYQSYISSSEKMLLHNPSAFWKFTKELNQNNTIPCTLSLDNETEDSPTDSANLFSKYFSSVFRTAQFSFTDFPQDNIYPYDLPSNCYFTPDDVLAVLYPLKNNFSNGPDGISGRLLFNCRDSIAFPLFMLFRRSLDEGIFPVAWKTCSVSPVLKFGDPSLVSNYRPISILPHIAKLFESIIYSCVKRSLNHIIIDDQHGFRPGKSTVTNSLVFTSYILESFESGCQVDIVFIHFEKAFDTVDHCRLITELARLGIGNPLLSWLQSYLNSRTQYVKDHGAFSNLSTISSGVPQGGHLSPHLFILFTNTIHNYLSTSKILLFAVDIKIYLKISSPLDCFQLQSDLDSFCKWTQRLGLILNLNKCHFMSFSRKRVSLMHPYFLNGFPLKRVFEVKDLGFYLTPTLSFENHMIITIGRALKVLGFIKRNTRLFTSIPCLSSLYFSLVRSTLEYGIVVWQPYLARDRLRIERVQNRFLAYAAYVLNISHPLHDYSTIKSSLNVSTLSFRRFNADINFISALLNCSIDASDLLSSISFRIPIYPTRNHSLYYVLSHRTNYNHNHPIHRMLRLLNTI</sequence>
<dbReference type="SUPFAM" id="SSF56219">
    <property type="entry name" value="DNase I-like"/>
    <property type="match status" value="1"/>
</dbReference>
<dbReference type="SUPFAM" id="SSF56672">
    <property type="entry name" value="DNA/RNA polymerases"/>
    <property type="match status" value="1"/>
</dbReference>
<dbReference type="GO" id="GO:0071897">
    <property type="term" value="P:DNA biosynthetic process"/>
    <property type="evidence" value="ECO:0007669"/>
    <property type="project" value="UniProtKB-ARBA"/>
</dbReference>
<dbReference type="OrthoDB" id="7701049at2759"/>
<name>A0A6G0VZM7_APHCR</name>
<dbReference type="AlphaFoldDB" id="A0A6G0VZM7"/>
<dbReference type="InterPro" id="IPR000477">
    <property type="entry name" value="RT_dom"/>
</dbReference>
<proteinExistence type="predicted"/>